<dbReference type="OrthoDB" id="1650177at2"/>
<evidence type="ECO:0000256" key="3">
    <source>
        <dbReference type="ARBA" id="ARBA00022448"/>
    </source>
</evidence>
<comment type="caution">
    <text evidence="6">The sequence shown here is derived from an EMBL/GenBank/DDBJ whole genome shotgun (WGS) entry which is preliminary data.</text>
</comment>
<evidence type="ECO:0000256" key="1">
    <source>
        <dbReference type="ARBA" id="ARBA00004196"/>
    </source>
</evidence>
<dbReference type="PANTHER" id="PTHR43649:SF31">
    <property type="entry name" value="SN-GLYCEROL-3-PHOSPHATE-BINDING PERIPLASMIC PROTEIN UGPB"/>
    <property type="match status" value="1"/>
</dbReference>
<reference evidence="6 7" key="1">
    <citation type="submission" date="2019-03" db="EMBL/GenBank/DDBJ databases">
        <title>Genomics of glacier-inhabiting Cryobacterium strains.</title>
        <authorList>
            <person name="Liu Q."/>
            <person name="Xin Y.-H."/>
        </authorList>
    </citation>
    <scope>NUCLEOTIDE SEQUENCE [LARGE SCALE GENOMIC DNA]</scope>
    <source>
        <strain evidence="6 7">MDT1-3</strain>
    </source>
</reference>
<dbReference type="Proteomes" id="UP000298412">
    <property type="component" value="Unassembled WGS sequence"/>
</dbReference>
<evidence type="ECO:0000256" key="4">
    <source>
        <dbReference type="ARBA" id="ARBA00022729"/>
    </source>
</evidence>
<dbReference type="Gene3D" id="3.40.190.10">
    <property type="entry name" value="Periplasmic binding protein-like II"/>
    <property type="match status" value="1"/>
</dbReference>
<dbReference type="EMBL" id="SOFP01000083">
    <property type="protein sequence ID" value="TFC09487.1"/>
    <property type="molecule type" value="Genomic_DNA"/>
</dbReference>
<evidence type="ECO:0000313" key="7">
    <source>
        <dbReference type="Proteomes" id="UP000298412"/>
    </source>
</evidence>
<dbReference type="Pfam" id="PF01547">
    <property type="entry name" value="SBP_bac_1"/>
    <property type="match status" value="1"/>
</dbReference>
<proteinExistence type="inferred from homology"/>
<keyword evidence="3" id="KW-0813">Transport</keyword>
<dbReference type="RefSeq" id="WP_134569465.1">
    <property type="nucleotide sequence ID" value="NZ_SOFP01000083.1"/>
</dbReference>
<comment type="subcellular location">
    <subcellularLocation>
        <location evidence="1">Cell envelope</location>
    </subcellularLocation>
</comment>
<protein>
    <submittedName>
        <fullName evidence="6">Sugar ABC transporter substrate-binding protein</fullName>
    </submittedName>
</protein>
<dbReference type="AlphaFoldDB" id="A0A4R8WJU1"/>
<dbReference type="GO" id="GO:0030313">
    <property type="term" value="C:cell envelope"/>
    <property type="evidence" value="ECO:0007669"/>
    <property type="project" value="UniProtKB-SubCell"/>
</dbReference>
<feature type="signal peptide" evidence="5">
    <location>
        <begin position="1"/>
        <end position="25"/>
    </location>
</feature>
<gene>
    <name evidence="6" type="ORF">E3O19_17000</name>
</gene>
<keyword evidence="7" id="KW-1185">Reference proteome</keyword>
<evidence type="ECO:0000256" key="2">
    <source>
        <dbReference type="ARBA" id="ARBA00008520"/>
    </source>
</evidence>
<dbReference type="SUPFAM" id="SSF53850">
    <property type="entry name" value="Periplasmic binding protein-like II"/>
    <property type="match status" value="1"/>
</dbReference>
<accession>A0A4R8WJU1</accession>
<name>A0A4R8WJU1_9MICO</name>
<dbReference type="InterPro" id="IPR006059">
    <property type="entry name" value="SBP"/>
</dbReference>
<dbReference type="InterPro" id="IPR050490">
    <property type="entry name" value="Bact_solute-bd_prot1"/>
</dbReference>
<feature type="chain" id="PRO_5039091469" evidence="5">
    <location>
        <begin position="26"/>
        <end position="444"/>
    </location>
</feature>
<dbReference type="PANTHER" id="PTHR43649">
    <property type="entry name" value="ARABINOSE-BINDING PROTEIN-RELATED"/>
    <property type="match status" value="1"/>
</dbReference>
<keyword evidence="4 5" id="KW-0732">Signal</keyword>
<comment type="similarity">
    <text evidence="2">Belongs to the bacterial solute-binding protein 1 family.</text>
</comment>
<evidence type="ECO:0000313" key="6">
    <source>
        <dbReference type="EMBL" id="TFC09487.1"/>
    </source>
</evidence>
<evidence type="ECO:0000256" key="5">
    <source>
        <dbReference type="SAM" id="SignalP"/>
    </source>
</evidence>
<sequence>MPKRSTVIAASALAAVLVIAGAVTALTVGGQASAAKTTVTVRLWDDQVAKAYEASFVAFEKKNPDIDVTVTVIPWADYWTKLRTDVAGKNVDDVFWVDGGDYPAYADAGALLNIDRALGADAAAGWSPAVVKQYTRDGVLWGVPQLADPGIAVYYNADLLAQAGLTPADIADLHWDPTGAADTLLPALKKLTKDTNGKRADSPGFDGTSLAQYGYNAGYDLQAMLLNYVASGGAAFQDGEEYSFASPKGTAAFAYLVDLINTAHVAPSAADTNTNGDFSRDQFLQGKMALFQSGVYNLANVNDGASFAWGVTRLPAGPAGAVSGVDGIVAAGSTSSAHPAETKRVLEWLGSSRGSSYIGANGSASPAVTAAQADYTAYWAAKKVDIRPFYDVLKNGSAPAIMGGGWPAADNAMRPLLQEVFLGRTPVAEGVKAAQDAANAAVAK</sequence>
<organism evidence="6 7">
    <name type="scientific">Cryobacterium algoritolerans</name>
    <dbReference type="NCBI Taxonomy" id="1259184"/>
    <lineage>
        <taxon>Bacteria</taxon>
        <taxon>Bacillati</taxon>
        <taxon>Actinomycetota</taxon>
        <taxon>Actinomycetes</taxon>
        <taxon>Micrococcales</taxon>
        <taxon>Microbacteriaceae</taxon>
        <taxon>Cryobacterium</taxon>
    </lineage>
</organism>
<dbReference type="CDD" id="cd13585">
    <property type="entry name" value="PBP2_TMBP_like"/>
    <property type="match status" value="1"/>
</dbReference>